<proteinExistence type="predicted"/>
<gene>
    <name evidence="2" type="ORF">FA15DRAFT_664055</name>
</gene>
<organism evidence="2 3">
    <name type="scientific">Coprinopsis marcescibilis</name>
    <name type="common">Agaric fungus</name>
    <name type="synonym">Psathyrella marcescibilis</name>
    <dbReference type="NCBI Taxonomy" id="230819"/>
    <lineage>
        <taxon>Eukaryota</taxon>
        <taxon>Fungi</taxon>
        <taxon>Dikarya</taxon>
        <taxon>Basidiomycota</taxon>
        <taxon>Agaricomycotina</taxon>
        <taxon>Agaricomycetes</taxon>
        <taxon>Agaricomycetidae</taxon>
        <taxon>Agaricales</taxon>
        <taxon>Agaricineae</taxon>
        <taxon>Psathyrellaceae</taxon>
        <taxon>Coprinopsis</taxon>
    </lineage>
</organism>
<dbReference type="EMBL" id="ML210149">
    <property type="protein sequence ID" value="TFK29511.1"/>
    <property type="molecule type" value="Genomic_DNA"/>
</dbReference>
<evidence type="ECO:0000313" key="2">
    <source>
        <dbReference type="EMBL" id="TFK29511.1"/>
    </source>
</evidence>
<sequence>MTPLLLTSLCASLQASRTSSESMVVARCPKATKENCFFLHPAGLIHVIPAQVLIFYQRGTSWFKIKIVDQRPGVGLTRLHVA</sequence>
<keyword evidence="1" id="KW-0732">Signal</keyword>
<keyword evidence="3" id="KW-1185">Reference proteome</keyword>
<evidence type="ECO:0008006" key="4">
    <source>
        <dbReference type="Google" id="ProtNLM"/>
    </source>
</evidence>
<dbReference type="Proteomes" id="UP000307440">
    <property type="component" value="Unassembled WGS sequence"/>
</dbReference>
<dbReference type="AlphaFoldDB" id="A0A5C3LLG4"/>
<accession>A0A5C3LLG4</accession>
<protein>
    <recommendedName>
        <fullName evidence="4">Secreted protein</fullName>
    </recommendedName>
</protein>
<evidence type="ECO:0000256" key="1">
    <source>
        <dbReference type="SAM" id="SignalP"/>
    </source>
</evidence>
<name>A0A5C3LLG4_COPMA</name>
<feature type="chain" id="PRO_5022687003" description="Secreted protein" evidence="1">
    <location>
        <begin position="21"/>
        <end position="82"/>
    </location>
</feature>
<evidence type="ECO:0000313" key="3">
    <source>
        <dbReference type="Proteomes" id="UP000307440"/>
    </source>
</evidence>
<reference evidence="2 3" key="1">
    <citation type="journal article" date="2019" name="Nat. Ecol. Evol.">
        <title>Megaphylogeny resolves global patterns of mushroom evolution.</title>
        <authorList>
            <person name="Varga T."/>
            <person name="Krizsan K."/>
            <person name="Foldi C."/>
            <person name="Dima B."/>
            <person name="Sanchez-Garcia M."/>
            <person name="Sanchez-Ramirez S."/>
            <person name="Szollosi G.J."/>
            <person name="Szarkandi J.G."/>
            <person name="Papp V."/>
            <person name="Albert L."/>
            <person name="Andreopoulos W."/>
            <person name="Angelini C."/>
            <person name="Antonin V."/>
            <person name="Barry K.W."/>
            <person name="Bougher N.L."/>
            <person name="Buchanan P."/>
            <person name="Buyck B."/>
            <person name="Bense V."/>
            <person name="Catcheside P."/>
            <person name="Chovatia M."/>
            <person name="Cooper J."/>
            <person name="Damon W."/>
            <person name="Desjardin D."/>
            <person name="Finy P."/>
            <person name="Geml J."/>
            <person name="Haridas S."/>
            <person name="Hughes K."/>
            <person name="Justo A."/>
            <person name="Karasinski D."/>
            <person name="Kautmanova I."/>
            <person name="Kiss B."/>
            <person name="Kocsube S."/>
            <person name="Kotiranta H."/>
            <person name="LaButti K.M."/>
            <person name="Lechner B.E."/>
            <person name="Liimatainen K."/>
            <person name="Lipzen A."/>
            <person name="Lukacs Z."/>
            <person name="Mihaltcheva S."/>
            <person name="Morgado L.N."/>
            <person name="Niskanen T."/>
            <person name="Noordeloos M.E."/>
            <person name="Ohm R.A."/>
            <person name="Ortiz-Santana B."/>
            <person name="Ovrebo C."/>
            <person name="Racz N."/>
            <person name="Riley R."/>
            <person name="Savchenko A."/>
            <person name="Shiryaev A."/>
            <person name="Soop K."/>
            <person name="Spirin V."/>
            <person name="Szebenyi C."/>
            <person name="Tomsovsky M."/>
            <person name="Tulloss R.E."/>
            <person name="Uehling J."/>
            <person name="Grigoriev I.V."/>
            <person name="Vagvolgyi C."/>
            <person name="Papp T."/>
            <person name="Martin F.M."/>
            <person name="Miettinen O."/>
            <person name="Hibbett D.S."/>
            <person name="Nagy L.G."/>
        </authorList>
    </citation>
    <scope>NUCLEOTIDE SEQUENCE [LARGE SCALE GENOMIC DNA]</scope>
    <source>
        <strain evidence="2 3">CBS 121175</strain>
    </source>
</reference>
<feature type="signal peptide" evidence="1">
    <location>
        <begin position="1"/>
        <end position="20"/>
    </location>
</feature>